<gene>
    <name evidence="1" type="ORF">EVA_03409</name>
</gene>
<organism evidence="1">
    <name type="scientific">gut metagenome</name>
    <dbReference type="NCBI Taxonomy" id="749906"/>
    <lineage>
        <taxon>unclassified sequences</taxon>
        <taxon>metagenomes</taxon>
        <taxon>organismal metagenomes</taxon>
    </lineage>
</organism>
<dbReference type="AlphaFoldDB" id="J9GKX0"/>
<comment type="caution">
    <text evidence="1">The sequence shown here is derived from an EMBL/GenBank/DDBJ whole genome shotgun (WGS) entry which is preliminary data.</text>
</comment>
<name>J9GKX0_9ZZZZ</name>
<sequence length="142" mass="15967">MAEHRSFIEIEHRNAVGQVVLSIAFDGGEVNFTCHRMNGWIVVVHVGICNVFFDIGHQRCFLLCEEMAVDFGRVVAEINSISFGGKGRRCSPTKIHASFLDSIILHYFIVYCTDFSDFSRRSVEGNPQGVFTRFLDARDGCA</sequence>
<dbReference type="EMBL" id="AMCI01000614">
    <property type="protein sequence ID" value="EJX08482.1"/>
    <property type="molecule type" value="Genomic_DNA"/>
</dbReference>
<reference evidence="1" key="1">
    <citation type="journal article" date="2012" name="PLoS ONE">
        <title>Gene sets for utilization of primary and secondary nutrition supplies in the distal gut of endangered iberian lynx.</title>
        <authorList>
            <person name="Alcaide M."/>
            <person name="Messina E."/>
            <person name="Richter M."/>
            <person name="Bargiela R."/>
            <person name="Peplies J."/>
            <person name="Huws S.A."/>
            <person name="Newbold C.J."/>
            <person name="Golyshin P.N."/>
            <person name="Simon M.A."/>
            <person name="Lopez G."/>
            <person name="Yakimov M.M."/>
            <person name="Ferrer M."/>
        </authorList>
    </citation>
    <scope>NUCLEOTIDE SEQUENCE</scope>
</reference>
<evidence type="ECO:0000313" key="1">
    <source>
        <dbReference type="EMBL" id="EJX08482.1"/>
    </source>
</evidence>
<protein>
    <submittedName>
        <fullName evidence="1">Uncharacterized protein</fullName>
    </submittedName>
</protein>
<proteinExistence type="predicted"/>
<accession>J9GKX0</accession>